<keyword evidence="9 10" id="KW-0227">DNA damage</keyword>
<feature type="domain" description="AAA+ ATPase" evidence="11">
    <location>
        <begin position="22"/>
        <end position="358"/>
    </location>
</feature>
<organism evidence="12 13">
    <name type="scientific">Candidatus Pullibacteroides excrementavium</name>
    <dbReference type="NCBI Taxonomy" id="2840905"/>
    <lineage>
        <taxon>Bacteria</taxon>
        <taxon>Pseudomonadati</taxon>
        <taxon>Bacteroidota</taxon>
        <taxon>Bacteroidia</taxon>
        <taxon>Bacteroidales</taxon>
        <taxon>Candidatus Pullibacteroides</taxon>
    </lineage>
</organism>
<reference evidence="12" key="2">
    <citation type="journal article" date="2021" name="PeerJ">
        <title>Extensive microbial diversity within the chicken gut microbiome revealed by metagenomics and culture.</title>
        <authorList>
            <person name="Gilroy R."/>
            <person name="Ravi A."/>
            <person name="Getino M."/>
            <person name="Pursley I."/>
            <person name="Horton D.L."/>
            <person name="Alikhan N.F."/>
            <person name="Baker D."/>
            <person name="Gharbi K."/>
            <person name="Hall N."/>
            <person name="Watson M."/>
            <person name="Adriaenssens E.M."/>
            <person name="Foster-Nyarko E."/>
            <person name="Jarju S."/>
            <person name="Secka A."/>
            <person name="Antonio M."/>
            <person name="Oren A."/>
            <person name="Chaudhuri R.R."/>
            <person name="La Ragione R."/>
            <person name="Hildebrand F."/>
            <person name="Pallen M.J."/>
        </authorList>
    </citation>
    <scope>NUCLEOTIDE SEQUENCE</scope>
    <source>
        <strain evidence="12">2889</strain>
    </source>
</reference>
<reference evidence="12" key="1">
    <citation type="submission" date="2020-10" db="EMBL/GenBank/DDBJ databases">
        <authorList>
            <person name="Gilroy R."/>
        </authorList>
    </citation>
    <scope>NUCLEOTIDE SEQUENCE</scope>
    <source>
        <strain evidence="12">2889</strain>
    </source>
</reference>
<keyword evidence="9 10" id="KW-0742">SOS response</keyword>
<dbReference type="GO" id="GO:0006260">
    <property type="term" value="P:DNA replication"/>
    <property type="evidence" value="ECO:0007669"/>
    <property type="project" value="UniProtKB-UniRule"/>
</dbReference>
<keyword evidence="7 9" id="KW-0067">ATP-binding</keyword>
<keyword evidence="4 9" id="KW-0963">Cytoplasm</keyword>
<evidence type="ECO:0000256" key="6">
    <source>
        <dbReference type="ARBA" id="ARBA00022741"/>
    </source>
</evidence>
<protein>
    <recommendedName>
        <fullName evidence="3 9">DNA replication and repair protein RecF</fullName>
    </recommendedName>
</protein>
<dbReference type="PROSITE" id="PS00618">
    <property type="entry name" value="RECF_2"/>
    <property type="match status" value="1"/>
</dbReference>
<evidence type="ECO:0000256" key="8">
    <source>
        <dbReference type="ARBA" id="ARBA00023125"/>
    </source>
</evidence>
<dbReference type="Gene3D" id="3.40.50.300">
    <property type="entry name" value="P-loop containing nucleotide triphosphate hydrolases"/>
    <property type="match status" value="1"/>
</dbReference>
<evidence type="ECO:0000256" key="5">
    <source>
        <dbReference type="ARBA" id="ARBA00022705"/>
    </source>
</evidence>
<comment type="caution">
    <text evidence="12">The sequence shown here is derived from an EMBL/GenBank/DDBJ whole genome shotgun (WGS) entry which is preliminary data.</text>
</comment>
<dbReference type="SMART" id="SM00382">
    <property type="entry name" value="AAA"/>
    <property type="match status" value="1"/>
</dbReference>
<comment type="subcellular location">
    <subcellularLocation>
        <location evidence="1 9 10">Cytoplasm</location>
    </subcellularLocation>
</comment>
<proteinExistence type="inferred from homology"/>
<dbReference type="InterPro" id="IPR003395">
    <property type="entry name" value="RecF/RecN/SMC_N"/>
</dbReference>
<dbReference type="PANTHER" id="PTHR32182:SF0">
    <property type="entry name" value="DNA REPLICATION AND REPAIR PROTEIN RECF"/>
    <property type="match status" value="1"/>
</dbReference>
<dbReference type="GO" id="GO:0005737">
    <property type="term" value="C:cytoplasm"/>
    <property type="evidence" value="ECO:0007669"/>
    <property type="project" value="UniProtKB-SubCell"/>
</dbReference>
<dbReference type="Proteomes" id="UP000823612">
    <property type="component" value="Unassembled WGS sequence"/>
</dbReference>
<dbReference type="InterPro" id="IPR001238">
    <property type="entry name" value="DNA-binding_RecF"/>
</dbReference>
<keyword evidence="6 9" id="KW-0547">Nucleotide-binding</keyword>
<evidence type="ECO:0000256" key="2">
    <source>
        <dbReference type="ARBA" id="ARBA00008016"/>
    </source>
</evidence>
<evidence type="ECO:0000256" key="10">
    <source>
        <dbReference type="RuleBase" id="RU000578"/>
    </source>
</evidence>
<feature type="binding site" evidence="9">
    <location>
        <begin position="30"/>
        <end position="37"/>
    </location>
    <ligand>
        <name>ATP</name>
        <dbReference type="ChEBI" id="CHEBI:30616"/>
    </ligand>
</feature>
<evidence type="ECO:0000256" key="4">
    <source>
        <dbReference type="ARBA" id="ARBA00022490"/>
    </source>
</evidence>
<dbReference type="InterPro" id="IPR003593">
    <property type="entry name" value="AAA+_ATPase"/>
</dbReference>
<sequence length="364" mass="42527">MHLKHLYLSNFKNYTEAELDFCPRINCFVGNNGSGKTNLLDAIHYLSFSKSYFGAADRDNIRHGQDYFAINGLYETGDAEAQVNLVQKRGQRKSLKFNQKEYERMSQHVGRIPLIMVSPQDQEMVYGGSELRRKFLDTVISQFNHPYLEHLILYNKALEQRNRLLKQDNIDLSLLEVFDFQLCQHGGPLYEERRKFVESFIPVFQRYYQEIAGQGEEASLAYRSSLSEKSMEDCLRESAQRDRILQYTSSGPHKDDLDLLLDAYPVRRCGSQGQQKSYLLALRLAQMQYISDIRSEFPILLLDDIFDKLDKERVGRLMDLVGQDNFGQVFLSDTHHTRVQELFAHKPVEHRIFFIREAMPEQIE</sequence>
<dbReference type="EMBL" id="JADIMZ010000005">
    <property type="protein sequence ID" value="MBO8431743.1"/>
    <property type="molecule type" value="Genomic_DNA"/>
</dbReference>
<accession>A0A9D9DS83</accession>
<gene>
    <name evidence="9" type="primary">recF</name>
    <name evidence="12" type="ORF">IAB08_00400</name>
</gene>
<dbReference type="Gene3D" id="1.20.1050.90">
    <property type="entry name" value="RecF/RecN/SMC, N-terminal domain"/>
    <property type="match status" value="1"/>
</dbReference>
<dbReference type="InterPro" id="IPR042174">
    <property type="entry name" value="RecF_2"/>
</dbReference>
<evidence type="ECO:0000313" key="12">
    <source>
        <dbReference type="EMBL" id="MBO8431743.1"/>
    </source>
</evidence>
<dbReference type="InterPro" id="IPR018078">
    <property type="entry name" value="DNA-binding_RecF_CS"/>
</dbReference>
<dbReference type="GO" id="GO:0000731">
    <property type="term" value="P:DNA synthesis involved in DNA repair"/>
    <property type="evidence" value="ECO:0007669"/>
    <property type="project" value="TreeGrafter"/>
</dbReference>
<evidence type="ECO:0000256" key="7">
    <source>
        <dbReference type="ARBA" id="ARBA00022840"/>
    </source>
</evidence>
<keyword evidence="8 9" id="KW-0238">DNA-binding</keyword>
<dbReference type="GO" id="GO:0009432">
    <property type="term" value="P:SOS response"/>
    <property type="evidence" value="ECO:0007669"/>
    <property type="project" value="UniProtKB-UniRule"/>
</dbReference>
<keyword evidence="5 9" id="KW-0235">DNA replication</keyword>
<dbReference type="Pfam" id="PF02463">
    <property type="entry name" value="SMC_N"/>
    <property type="match status" value="1"/>
</dbReference>
<evidence type="ECO:0000256" key="9">
    <source>
        <dbReference type="HAMAP-Rule" id="MF_00365"/>
    </source>
</evidence>
<dbReference type="AlphaFoldDB" id="A0A9D9DS83"/>
<dbReference type="GO" id="GO:0006302">
    <property type="term" value="P:double-strand break repair"/>
    <property type="evidence" value="ECO:0007669"/>
    <property type="project" value="TreeGrafter"/>
</dbReference>
<dbReference type="NCBIfam" id="TIGR00611">
    <property type="entry name" value="recf"/>
    <property type="match status" value="1"/>
</dbReference>
<dbReference type="GO" id="GO:0005524">
    <property type="term" value="F:ATP binding"/>
    <property type="evidence" value="ECO:0007669"/>
    <property type="project" value="UniProtKB-UniRule"/>
</dbReference>
<evidence type="ECO:0000256" key="3">
    <source>
        <dbReference type="ARBA" id="ARBA00020170"/>
    </source>
</evidence>
<dbReference type="SUPFAM" id="SSF52540">
    <property type="entry name" value="P-loop containing nucleoside triphosphate hydrolases"/>
    <property type="match status" value="1"/>
</dbReference>
<dbReference type="GO" id="GO:0003697">
    <property type="term" value="F:single-stranded DNA binding"/>
    <property type="evidence" value="ECO:0007669"/>
    <property type="project" value="UniProtKB-UniRule"/>
</dbReference>
<dbReference type="PANTHER" id="PTHR32182">
    <property type="entry name" value="DNA REPLICATION AND REPAIR PROTEIN RECF"/>
    <property type="match status" value="1"/>
</dbReference>
<name>A0A9D9DS83_9BACT</name>
<evidence type="ECO:0000259" key="11">
    <source>
        <dbReference type="SMART" id="SM00382"/>
    </source>
</evidence>
<comment type="similarity">
    <text evidence="2 9 10">Belongs to the RecF family.</text>
</comment>
<dbReference type="HAMAP" id="MF_00365">
    <property type="entry name" value="RecF"/>
    <property type="match status" value="1"/>
</dbReference>
<keyword evidence="9 10" id="KW-0234">DNA repair</keyword>
<evidence type="ECO:0000256" key="1">
    <source>
        <dbReference type="ARBA" id="ARBA00004496"/>
    </source>
</evidence>
<evidence type="ECO:0000313" key="13">
    <source>
        <dbReference type="Proteomes" id="UP000823612"/>
    </source>
</evidence>
<comment type="function">
    <text evidence="9 10">The RecF protein is involved in DNA metabolism; it is required for DNA replication and normal SOS inducibility. RecF binds preferentially to single-stranded, linear DNA. It also seems to bind ATP.</text>
</comment>
<dbReference type="InterPro" id="IPR027417">
    <property type="entry name" value="P-loop_NTPase"/>
</dbReference>